<keyword evidence="1" id="KW-0732">Signal</keyword>
<feature type="signal peptide" evidence="1">
    <location>
        <begin position="1"/>
        <end position="23"/>
    </location>
</feature>
<dbReference type="AlphaFoldDB" id="A0A177MVX8"/>
<feature type="domain" description="PepSY" evidence="2">
    <location>
        <begin position="100"/>
        <end position="159"/>
    </location>
</feature>
<evidence type="ECO:0000313" key="4">
    <source>
        <dbReference type="Proteomes" id="UP000077763"/>
    </source>
</evidence>
<proteinExistence type="predicted"/>
<organism evidence="3 4">
    <name type="scientific">Methylomonas methanica</name>
    <dbReference type="NCBI Taxonomy" id="421"/>
    <lineage>
        <taxon>Bacteria</taxon>
        <taxon>Pseudomonadati</taxon>
        <taxon>Pseudomonadota</taxon>
        <taxon>Gammaproteobacteria</taxon>
        <taxon>Methylococcales</taxon>
        <taxon>Methylococcaceae</taxon>
        <taxon>Methylomonas</taxon>
    </lineage>
</organism>
<sequence>MKKSLLTLSVFAGFGMLSANAIAADQGLENCIQAVKKEKSGELVKLEKLNVTGKGAYELELRDSNRQEWEFMCDADSGKLTEKESEVADPNSLAFKKNVKVTEEDAAAIALKANPGKIEEVEYEVEENGGSSYEFDIVNDKGVETKIEVDAASGKIIETATEEWEIGEETDEKR</sequence>
<gene>
    <name evidence="3" type="ORF">A1353_04445</name>
</gene>
<feature type="chain" id="PRO_5008068483" description="PepSY domain-containing protein" evidence="1">
    <location>
        <begin position="24"/>
        <end position="174"/>
    </location>
</feature>
<dbReference type="InterPro" id="IPR025711">
    <property type="entry name" value="PepSY"/>
</dbReference>
<comment type="caution">
    <text evidence="3">The sequence shown here is derived from an EMBL/GenBank/DDBJ whole genome shotgun (WGS) entry which is preliminary data.</text>
</comment>
<accession>A0A177MVX8</accession>
<dbReference type="Proteomes" id="UP000077763">
    <property type="component" value="Unassembled WGS sequence"/>
</dbReference>
<evidence type="ECO:0000256" key="1">
    <source>
        <dbReference type="SAM" id="SignalP"/>
    </source>
</evidence>
<evidence type="ECO:0000259" key="2">
    <source>
        <dbReference type="Pfam" id="PF03413"/>
    </source>
</evidence>
<evidence type="ECO:0000313" key="3">
    <source>
        <dbReference type="EMBL" id="OAI09564.1"/>
    </source>
</evidence>
<dbReference type="Gene3D" id="3.10.450.40">
    <property type="match status" value="2"/>
</dbReference>
<dbReference type="EMBL" id="LUUH01000002">
    <property type="protein sequence ID" value="OAI09564.1"/>
    <property type="molecule type" value="Genomic_DNA"/>
</dbReference>
<protein>
    <recommendedName>
        <fullName evidence="2">PepSY domain-containing protein</fullName>
    </recommendedName>
</protein>
<name>A0A177MVX8_METMH</name>
<feature type="domain" description="PepSY" evidence="2">
    <location>
        <begin position="29"/>
        <end position="84"/>
    </location>
</feature>
<reference evidence="3 4" key="1">
    <citation type="submission" date="2016-03" db="EMBL/GenBank/DDBJ databases">
        <authorList>
            <person name="Ploux O."/>
        </authorList>
    </citation>
    <scope>NUCLEOTIDE SEQUENCE [LARGE SCALE GENOMIC DNA]</scope>
    <source>
        <strain evidence="3 4">R-45371</strain>
    </source>
</reference>
<dbReference type="RefSeq" id="WP_064035332.1">
    <property type="nucleotide sequence ID" value="NZ_LUUH01000002.1"/>
</dbReference>
<dbReference type="Pfam" id="PF03413">
    <property type="entry name" value="PepSY"/>
    <property type="match status" value="2"/>
</dbReference>